<proteinExistence type="predicted"/>
<dbReference type="EMBL" id="CP027753">
    <property type="protein sequence ID" value="AZE51079.1"/>
    <property type="molecule type" value="Genomic_DNA"/>
</dbReference>
<dbReference type="Pfam" id="PF01609">
    <property type="entry name" value="DDE_Tnp_1"/>
    <property type="match status" value="1"/>
</dbReference>
<dbReference type="GO" id="GO:0004803">
    <property type="term" value="F:transposase activity"/>
    <property type="evidence" value="ECO:0007669"/>
    <property type="project" value="InterPro"/>
</dbReference>
<dbReference type="GO" id="GO:0003677">
    <property type="term" value="F:DNA binding"/>
    <property type="evidence" value="ECO:0007669"/>
    <property type="project" value="InterPro"/>
</dbReference>
<name>A0A3G7TXN4_9PSED</name>
<sequence>MVYDPDLDQVIDLQPCEDAYRLYCTLPVMEACEDAQASFVIRQQSKHPRLIQESDWQTPIVVAAGAVREQTIEVKGGRQWRHVELCLHTPTDSGDTTLSFWSNLPESISASQIADLDRRRWSIEGMFQRLESSITA</sequence>
<accession>A0A3G7TXN4</accession>
<protein>
    <submittedName>
        <fullName evidence="2">Mobile element protein</fullName>
    </submittedName>
</protein>
<organism evidence="2 3">
    <name type="scientific">Pseudomonas chlororaphis</name>
    <dbReference type="NCBI Taxonomy" id="587753"/>
    <lineage>
        <taxon>Bacteria</taxon>
        <taxon>Pseudomonadati</taxon>
        <taxon>Pseudomonadota</taxon>
        <taxon>Gammaproteobacteria</taxon>
        <taxon>Pseudomonadales</taxon>
        <taxon>Pseudomonadaceae</taxon>
        <taxon>Pseudomonas</taxon>
    </lineage>
</organism>
<reference evidence="2 3" key="1">
    <citation type="submission" date="2018-03" db="EMBL/GenBank/DDBJ databases">
        <title>Diversity of phytobeneficial traits revealed by whole-genome analysis of worldwide-isolated phenazine-producing Pseudomonas spp.</title>
        <authorList>
            <person name="Biessy A."/>
            <person name="Novinscak A."/>
            <person name="Blom J."/>
            <person name="Leger G."/>
            <person name="Thomashow L.S."/>
            <person name="Cazorla F.M."/>
            <person name="Josic D."/>
            <person name="Filion M."/>
        </authorList>
    </citation>
    <scope>NUCLEOTIDE SEQUENCE [LARGE SCALE GENOMIC DNA]</scope>
    <source>
        <strain evidence="2 3">B25</strain>
    </source>
</reference>
<dbReference type="Proteomes" id="UP000268048">
    <property type="component" value="Chromosome"/>
</dbReference>
<gene>
    <name evidence="2" type="ORF">C4K04_5431</name>
</gene>
<evidence type="ECO:0000259" key="1">
    <source>
        <dbReference type="Pfam" id="PF01609"/>
    </source>
</evidence>
<evidence type="ECO:0000313" key="3">
    <source>
        <dbReference type="Proteomes" id="UP000268048"/>
    </source>
</evidence>
<feature type="domain" description="Transposase IS4-like" evidence="1">
    <location>
        <begin position="23"/>
        <end position="132"/>
    </location>
</feature>
<evidence type="ECO:0000313" key="2">
    <source>
        <dbReference type="EMBL" id="AZE51079.1"/>
    </source>
</evidence>
<dbReference type="InterPro" id="IPR012337">
    <property type="entry name" value="RNaseH-like_sf"/>
</dbReference>
<dbReference type="AlphaFoldDB" id="A0A3G7TXN4"/>
<dbReference type="GO" id="GO:0006313">
    <property type="term" value="P:DNA transposition"/>
    <property type="evidence" value="ECO:0007669"/>
    <property type="project" value="InterPro"/>
</dbReference>
<dbReference type="SUPFAM" id="SSF53098">
    <property type="entry name" value="Ribonuclease H-like"/>
    <property type="match status" value="1"/>
</dbReference>
<dbReference type="InterPro" id="IPR002559">
    <property type="entry name" value="Transposase_11"/>
</dbReference>